<gene>
    <name evidence="1" type="ORF">SAMN04488055_4852</name>
</gene>
<accession>A0A1N6K0R2</accession>
<dbReference type="Pfam" id="PF06245">
    <property type="entry name" value="DUF1015"/>
    <property type="match status" value="1"/>
</dbReference>
<organism evidence="1 2">
    <name type="scientific">Chitinophaga niabensis</name>
    <dbReference type="NCBI Taxonomy" id="536979"/>
    <lineage>
        <taxon>Bacteria</taxon>
        <taxon>Pseudomonadati</taxon>
        <taxon>Bacteroidota</taxon>
        <taxon>Chitinophagia</taxon>
        <taxon>Chitinophagales</taxon>
        <taxon>Chitinophagaceae</taxon>
        <taxon>Chitinophaga</taxon>
    </lineage>
</organism>
<dbReference type="PIRSF" id="PIRSF033563">
    <property type="entry name" value="UCP033563"/>
    <property type="match status" value="1"/>
</dbReference>
<dbReference type="Proteomes" id="UP000185003">
    <property type="component" value="Unassembled WGS sequence"/>
</dbReference>
<dbReference type="PANTHER" id="PTHR36454">
    <property type="entry name" value="LMO2823 PROTEIN"/>
    <property type="match status" value="1"/>
</dbReference>
<protein>
    <submittedName>
        <fullName evidence="1">Uncharacterized conserved protein, DUF1015 family</fullName>
    </submittedName>
</protein>
<dbReference type="PANTHER" id="PTHR36454:SF1">
    <property type="entry name" value="DUF1015 DOMAIN-CONTAINING PROTEIN"/>
    <property type="match status" value="1"/>
</dbReference>
<proteinExistence type="predicted"/>
<dbReference type="STRING" id="536979.SAMN04488055_4852"/>
<evidence type="ECO:0000313" key="1">
    <source>
        <dbReference type="EMBL" id="SIO50172.1"/>
    </source>
</evidence>
<dbReference type="EMBL" id="FSRA01000002">
    <property type="protein sequence ID" value="SIO50172.1"/>
    <property type="molecule type" value="Genomic_DNA"/>
</dbReference>
<sequence length="444" mass="49904">MKGRPKSRPFFISSSDSYPAFLIFTALNRKLKIMAIIKPFRALRPQPALAKEVAARPYDVLNSKEAAEAAAGNPNSFYHVSKSEIDLPEGTDIHSEAVYAKAAENLQNLQTSGTLFHEEQPCYYIYKLVMDGRSQTGLVCASSIDDYNKGIIKKHEFTRPDKELDRINHITTTRAQTGNVFLAYNDVPELNTLISHWQQNQRPVYDFTAEDGISHTIWVVNEASVGDEITRLFAEKVPATYIADGHHRAASAALVQKASGEDINSDANLNYFLTTIFPASELAILDYNRLVKDLNGHSKEDFLSRLEYDFTVEAVGHHEQKPAMLHEITMYLDHTWYHLVAREGTYSADPIGILDVTILQNNILDKHLGIRDPRTDKRIDFVGGIRGLGELVKRVDSGEMQVAFALYPVTIQQLFDIADSGNVMPPKSTWFEPKLRDGLLTHLI</sequence>
<dbReference type="InterPro" id="IPR008323">
    <property type="entry name" value="UCP033563"/>
</dbReference>
<dbReference type="AlphaFoldDB" id="A0A1N6K0R2"/>
<reference evidence="1 2" key="1">
    <citation type="submission" date="2016-11" db="EMBL/GenBank/DDBJ databases">
        <authorList>
            <person name="Jaros S."/>
            <person name="Januszkiewicz K."/>
            <person name="Wedrychowicz H."/>
        </authorList>
    </citation>
    <scope>NUCLEOTIDE SEQUENCE [LARGE SCALE GENOMIC DNA]</scope>
    <source>
        <strain evidence="1 2">DSM 24787</strain>
    </source>
</reference>
<evidence type="ECO:0000313" key="2">
    <source>
        <dbReference type="Proteomes" id="UP000185003"/>
    </source>
</evidence>
<name>A0A1N6K0R2_9BACT</name>
<keyword evidence="2" id="KW-1185">Reference proteome</keyword>